<dbReference type="SUPFAM" id="SSF56112">
    <property type="entry name" value="Protein kinase-like (PK-like)"/>
    <property type="match status" value="1"/>
</dbReference>
<dbReference type="GO" id="GO:0001678">
    <property type="term" value="P:intracellular glucose homeostasis"/>
    <property type="evidence" value="ECO:0007669"/>
    <property type="project" value="InterPro"/>
</dbReference>
<keyword evidence="6" id="KW-0067">ATP-binding</keyword>
<dbReference type="SUPFAM" id="SSF53067">
    <property type="entry name" value="Actin-like ATPase domain"/>
    <property type="match status" value="2"/>
</dbReference>
<dbReference type="GO" id="GO:0005536">
    <property type="term" value="F:D-glucose binding"/>
    <property type="evidence" value="ECO:0007669"/>
    <property type="project" value="InterPro"/>
</dbReference>
<dbReference type="EC" id="2.7.1.172" evidence="2"/>
<dbReference type="Gene3D" id="3.90.1200.10">
    <property type="match status" value="1"/>
</dbReference>
<dbReference type="GO" id="GO:0102193">
    <property type="term" value="F:protein-ribulosamine 3-kinase activity"/>
    <property type="evidence" value="ECO:0007669"/>
    <property type="project" value="UniProtKB-EC"/>
</dbReference>
<keyword evidence="5" id="KW-0418">Kinase</keyword>
<evidence type="ECO:0000313" key="10">
    <source>
        <dbReference type="EMBL" id="KAK3203588.1"/>
    </source>
</evidence>
<dbReference type="PRINTS" id="PR00475">
    <property type="entry name" value="HEXOKINASE"/>
</dbReference>
<dbReference type="Pfam" id="PF03881">
    <property type="entry name" value="Fructosamin_kin"/>
    <property type="match status" value="1"/>
</dbReference>
<dbReference type="InterPro" id="IPR011009">
    <property type="entry name" value="Kinase-like_dom_sf"/>
</dbReference>
<dbReference type="GO" id="GO:0005829">
    <property type="term" value="C:cytosol"/>
    <property type="evidence" value="ECO:0007669"/>
    <property type="project" value="TreeGrafter"/>
</dbReference>
<sequence>MATTIQTKHAVPEHVRINPSYEPLFSFIAGSISRFLDQNDLGTHAGSASTDKRIPLGFTFSFTFEQTAIACGTLIQWDKGWDIPEAIGKDPCAMLQEFIDALKLPVRVVALANDSVGTLLSRAYTSQGCGSTLAGVIVGTGTNAAYMEKLCNIPRLEDSEMNPFRKSIILNTEWGCFDDDLQVLPITPYDRALDAASTNPGNQQLEKRVSGMYLGELMRLVILHCQDQGIFNMILSSHSPCNYPYGLDSSFLSLLATRETASSLNIIEAIERVLLARDVTLRDIDIMEKLSEAIVRRSARLVGTALGAIIIQSGRLTTPLSEKITSQFSSEKIQHDGSPSTSQKRGCGLLAKVAIYFKSITARATKPTQNPFSGTLEIFGSTEQETIDIGVEGSLIELYPGFEAYIRSALVSVKEIGSEGEGRIKMGLAMDGSSLESNTWKMNNEHTEYRGKIDVPVKSIQVIDPVVVSKLPERTTITGITAHGASFWTRTACLDGDTGGEKKKFFLKTSFGDRGRNMMSGEFEAMSLMYAAKPDLVPKPIGWGSYESMPDTHFYLCHFHNITNELPDLQTFPAMLAELHRAGASNEGRFGFGRPTYHGNVPIEHGWSDTWEGYFARTTRELLRLEQEAQGPNQELLELTGPFLEKVIPRLLRPLETGGRSIKPCLIHGDLWHGNASTDGDSKLPIIFDAASFYAHNEYDLGVWRATWNKIGTPYIMSYHKHFPISQPEEAHDYRNALYATRVNILDSILYTEDTSYRQKLITEMRILVDKFPDGYEG</sequence>
<dbReference type="InterPro" id="IPR022672">
    <property type="entry name" value="Hexokinase_N"/>
</dbReference>
<accession>A0AAN6RGV1</accession>
<dbReference type="GO" id="GO:0005524">
    <property type="term" value="F:ATP binding"/>
    <property type="evidence" value="ECO:0007669"/>
    <property type="project" value="UniProtKB-KW"/>
</dbReference>
<dbReference type="GO" id="GO:0006006">
    <property type="term" value="P:glucose metabolic process"/>
    <property type="evidence" value="ECO:0007669"/>
    <property type="project" value="TreeGrafter"/>
</dbReference>
<dbReference type="PANTHER" id="PTHR19443">
    <property type="entry name" value="HEXOKINASE"/>
    <property type="match status" value="1"/>
</dbReference>
<dbReference type="Pfam" id="PF03727">
    <property type="entry name" value="Hexokinase_2"/>
    <property type="match status" value="2"/>
</dbReference>
<evidence type="ECO:0000259" key="8">
    <source>
        <dbReference type="Pfam" id="PF00349"/>
    </source>
</evidence>
<dbReference type="GO" id="GO:0004340">
    <property type="term" value="F:glucokinase activity"/>
    <property type="evidence" value="ECO:0007669"/>
    <property type="project" value="TreeGrafter"/>
</dbReference>
<dbReference type="PROSITE" id="PS51748">
    <property type="entry name" value="HEXOKINASE_2"/>
    <property type="match status" value="1"/>
</dbReference>
<dbReference type="InterPro" id="IPR016477">
    <property type="entry name" value="Fructo-/Ketosamine-3-kinase"/>
</dbReference>
<feature type="domain" description="Hexokinase C-terminal" evidence="9">
    <location>
        <begin position="134"/>
        <end position="338"/>
    </location>
</feature>
<evidence type="ECO:0000256" key="3">
    <source>
        <dbReference type="ARBA" id="ARBA00022679"/>
    </source>
</evidence>
<evidence type="ECO:0000256" key="1">
    <source>
        <dbReference type="ARBA" id="ARBA00009225"/>
    </source>
</evidence>
<evidence type="ECO:0000256" key="5">
    <source>
        <dbReference type="ARBA" id="ARBA00022777"/>
    </source>
</evidence>
<comment type="similarity">
    <text evidence="1">Belongs to the hexokinase family.</text>
</comment>
<evidence type="ECO:0000256" key="2">
    <source>
        <dbReference type="ARBA" id="ARBA00011961"/>
    </source>
</evidence>
<dbReference type="AlphaFoldDB" id="A0AAN6RGV1"/>
<evidence type="ECO:0000256" key="4">
    <source>
        <dbReference type="ARBA" id="ARBA00022741"/>
    </source>
</evidence>
<comment type="catalytic activity">
    <reaction evidence="7">
        <text>N(6)-D-ribulosyl-L-lysyl-[protein] + ATP = N(6)-(3-O-phospho-D-ribulosyl)-L-lysyl-[protein] + ADP + H(+)</text>
        <dbReference type="Rhea" id="RHEA:48432"/>
        <dbReference type="Rhea" id="RHEA-COMP:12103"/>
        <dbReference type="Rhea" id="RHEA-COMP:12104"/>
        <dbReference type="ChEBI" id="CHEBI:15378"/>
        <dbReference type="ChEBI" id="CHEBI:30616"/>
        <dbReference type="ChEBI" id="CHEBI:90418"/>
        <dbReference type="ChEBI" id="CHEBI:90420"/>
        <dbReference type="ChEBI" id="CHEBI:456216"/>
        <dbReference type="EC" id="2.7.1.172"/>
    </reaction>
    <physiologicalReaction direction="left-to-right" evidence="7">
        <dbReference type="Rhea" id="RHEA:48433"/>
    </physiologicalReaction>
</comment>
<feature type="domain" description="Hexokinase C-terminal" evidence="9">
    <location>
        <begin position="357"/>
        <end position="434"/>
    </location>
</feature>
<proteinExistence type="inferred from homology"/>
<dbReference type="InterPro" id="IPR022673">
    <property type="entry name" value="Hexokinase_C"/>
</dbReference>
<keyword evidence="3" id="KW-0808">Transferase</keyword>
<dbReference type="Gene3D" id="3.30.420.40">
    <property type="match status" value="1"/>
</dbReference>
<protein>
    <recommendedName>
        <fullName evidence="2">protein-ribulosamine 3-kinase</fullName>
        <ecNumber evidence="2">2.7.1.172</ecNumber>
    </recommendedName>
</protein>
<evidence type="ECO:0000259" key="9">
    <source>
        <dbReference type="Pfam" id="PF03727"/>
    </source>
</evidence>
<dbReference type="GO" id="GO:0008865">
    <property type="term" value="F:fructokinase activity"/>
    <property type="evidence" value="ECO:0007669"/>
    <property type="project" value="TreeGrafter"/>
</dbReference>
<keyword evidence="11" id="KW-1185">Reference proteome</keyword>
<comment type="caution">
    <text evidence="10">The sequence shown here is derived from an EMBL/GenBank/DDBJ whole genome shotgun (WGS) entry which is preliminary data.</text>
</comment>
<gene>
    <name evidence="10" type="ORF">GRF29_106g29902</name>
</gene>
<dbReference type="GO" id="GO:0005739">
    <property type="term" value="C:mitochondrion"/>
    <property type="evidence" value="ECO:0007669"/>
    <property type="project" value="TreeGrafter"/>
</dbReference>
<evidence type="ECO:0000256" key="6">
    <source>
        <dbReference type="ARBA" id="ARBA00022840"/>
    </source>
</evidence>
<dbReference type="InterPro" id="IPR001312">
    <property type="entry name" value="Hexokinase"/>
</dbReference>
<dbReference type="GO" id="GO:0006096">
    <property type="term" value="P:glycolytic process"/>
    <property type="evidence" value="ECO:0007669"/>
    <property type="project" value="TreeGrafter"/>
</dbReference>
<feature type="domain" description="Hexokinase N-terminal" evidence="8">
    <location>
        <begin position="4"/>
        <end position="124"/>
    </location>
</feature>
<evidence type="ECO:0000256" key="7">
    <source>
        <dbReference type="ARBA" id="ARBA00048655"/>
    </source>
</evidence>
<dbReference type="Proteomes" id="UP001280581">
    <property type="component" value="Unassembled WGS sequence"/>
</dbReference>
<organism evidence="10 11">
    <name type="scientific">Pseudopithomyces chartarum</name>
    <dbReference type="NCBI Taxonomy" id="1892770"/>
    <lineage>
        <taxon>Eukaryota</taxon>
        <taxon>Fungi</taxon>
        <taxon>Dikarya</taxon>
        <taxon>Ascomycota</taxon>
        <taxon>Pezizomycotina</taxon>
        <taxon>Dothideomycetes</taxon>
        <taxon>Pleosporomycetidae</taxon>
        <taxon>Pleosporales</taxon>
        <taxon>Massarineae</taxon>
        <taxon>Didymosphaeriaceae</taxon>
        <taxon>Pseudopithomyces</taxon>
    </lineage>
</organism>
<dbReference type="PANTHER" id="PTHR19443:SF30">
    <property type="entry name" value="GLUCOKINASE-1-RELATED"/>
    <property type="match status" value="1"/>
</dbReference>
<dbReference type="Pfam" id="PF00349">
    <property type="entry name" value="Hexokinase_1"/>
    <property type="match status" value="1"/>
</dbReference>
<dbReference type="EMBL" id="WVTA01000010">
    <property type="protein sequence ID" value="KAK3203588.1"/>
    <property type="molecule type" value="Genomic_DNA"/>
</dbReference>
<evidence type="ECO:0000313" key="11">
    <source>
        <dbReference type="Proteomes" id="UP001280581"/>
    </source>
</evidence>
<dbReference type="InterPro" id="IPR043129">
    <property type="entry name" value="ATPase_NBD"/>
</dbReference>
<reference evidence="10 11" key="1">
    <citation type="submission" date="2021-02" db="EMBL/GenBank/DDBJ databases">
        <title>Genome assembly of Pseudopithomyces chartarum.</title>
        <authorList>
            <person name="Jauregui R."/>
            <person name="Singh J."/>
            <person name="Voisey C."/>
        </authorList>
    </citation>
    <scope>NUCLEOTIDE SEQUENCE [LARGE SCALE GENOMIC DNA]</scope>
    <source>
        <strain evidence="10 11">AGR01</strain>
    </source>
</reference>
<name>A0AAN6RGV1_9PLEO</name>
<keyword evidence="4" id="KW-0547">Nucleotide-binding</keyword>
<dbReference type="Gene3D" id="3.40.367.20">
    <property type="match status" value="2"/>
</dbReference>